<evidence type="ECO:0000259" key="2">
    <source>
        <dbReference type="PROSITE" id="PS50222"/>
    </source>
</evidence>
<reference evidence="3 4" key="1">
    <citation type="journal article" date="2007" name="Nature">
        <title>Evolution of genes and genomes on the Drosophila phylogeny.</title>
        <authorList>
            <consortium name="Drosophila 12 Genomes Consortium"/>
            <person name="Clark A.G."/>
            <person name="Eisen M.B."/>
            <person name="Smith D.R."/>
            <person name="Bergman C.M."/>
            <person name="Oliver B."/>
            <person name="Markow T.A."/>
            <person name="Kaufman T.C."/>
            <person name="Kellis M."/>
            <person name="Gelbart W."/>
            <person name="Iyer V.N."/>
            <person name="Pollard D.A."/>
            <person name="Sackton T.B."/>
            <person name="Larracuente A.M."/>
            <person name="Singh N.D."/>
            <person name="Abad J.P."/>
            <person name="Abt D.N."/>
            <person name="Adryan B."/>
            <person name="Aguade M."/>
            <person name="Akashi H."/>
            <person name="Anderson W.W."/>
            <person name="Aquadro C.F."/>
            <person name="Ardell D.H."/>
            <person name="Arguello R."/>
            <person name="Artieri C.G."/>
            <person name="Barbash D.A."/>
            <person name="Barker D."/>
            <person name="Barsanti P."/>
            <person name="Batterham P."/>
            <person name="Batzoglou S."/>
            <person name="Begun D."/>
            <person name="Bhutkar A."/>
            <person name="Blanco E."/>
            <person name="Bosak S.A."/>
            <person name="Bradley R.K."/>
            <person name="Brand A.D."/>
            <person name="Brent M.R."/>
            <person name="Brooks A.N."/>
            <person name="Brown R.H."/>
            <person name="Butlin R.K."/>
            <person name="Caggese C."/>
            <person name="Calvi B.R."/>
            <person name="Bernardo de Carvalho A."/>
            <person name="Caspi A."/>
            <person name="Castrezana S."/>
            <person name="Celniker S.E."/>
            <person name="Chang J.L."/>
            <person name="Chapple C."/>
            <person name="Chatterji S."/>
            <person name="Chinwalla A."/>
            <person name="Civetta A."/>
            <person name="Clifton S.W."/>
            <person name="Comeron J.M."/>
            <person name="Costello J.C."/>
            <person name="Coyne J.A."/>
            <person name="Daub J."/>
            <person name="David R.G."/>
            <person name="Delcher A.L."/>
            <person name="Delehaunty K."/>
            <person name="Do C.B."/>
            <person name="Ebling H."/>
            <person name="Edwards K."/>
            <person name="Eickbush T."/>
            <person name="Evans J.D."/>
            <person name="Filipski A."/>
            <person name="Findeiss S."/>
            <person name="Freyhult E."/>
            <person name="Fulton L."/>
            <person name="Fulton R."/>
            <person name="Garcia A.C."/>
            <person name="Gardiner A."/>
            <person name="Garfield D.A."/>
            <person name="Garvin B.E."/>
            <person name="Gibson G."/>
            <person name="Gilbert D."/>
            <person name="Gnerre S."/>
            <person name="Godfrey J."/>
            <person name="Good R."/>
            <person name="Gotea V."/>
            <person name="Gravely B."/>
            <person name="Greenberg A.J."/>
            <person name="Griffiths-Jones S."/>
            <person name="Gross S."/>
            <person name="Guigo R."/>
            <person name="Gustafson E.A."/>
            <person name="Haerty W."/>
            <person name="Hahn M.W."/>
            <person name="Halligan D.L."/>
            <person name="Halpern A.L."/>
            <person name="Halter G.M."/>
            <person name="Han M.V."/>
            <person name="Heger A."/>
            <person name="Hillier L."/>
            <person name="Hinrichs A.S."/>
            <person name="Holmes I."/>
            <person name="Hoskins R.A."/>
            <person name="Hubisz M.J."/>
            <person name="Hultmark D."/>
            <person name="Huntley M.A."/>
            <person name="Jaffe D.B."/>
            <person name="Jagadeeshan S."/>
            <person name="Jeck W.R."/>
            <person name="Johnson J."/>
            <person name="Jones C.D."/>
            <person name="Jordan W.C."/>
            <person name="Karpen G.H."/>
            <person name="Kataoka E."/>
            <person name="Keightley P.D."/>
            <person name="Kheradpour P."/>
            <person name="Kirkness E.F."/>
            <person name="Koerich L.B."/>
            <person name="Kristiansen K."/>
            <person name="Kudrna D."/>
            <person name="Kulathinal R.J."/>
            <person name="Kumar S."/>
            <person name="Kwok R."/>
            <person name="Lander E."/>
            <person name="Langley C.H."/>
            <person name="Lapoint R."/>
            <person name="Lazzaro B.P."/>
            <person name="Lee S.J."/>
            <person name="Levesque L."/>
            <person name="Li R."/>
            <person name="Lin C.F."/>
            <person name="Lin M.F."/>
            <person name="Lindblad-Toh K."/>
            <person name="Llopart A."/>
            <person name="Long M."/>
            <person name="Low L."/>
            <person name="Lozovsky E."/>
            <person name="Lu J."/>
            <person name="Luo M."/>
            <person name="Machado C.A."/>
            <person name="Makalowski W."/>
            <person name="Marzo M."/>
            <person name="Matsuda M."/>
            <person name="Matzkin L."/>
            <person name="McAllister B."/>
            <person name="McBride C.S."/>
            <person name="McKernan B."/>
            <person name="McKernan K."/>
            <person name="Mendez-Lago M."/>
            <person name="Minx P."/>
            <person name="Mollenhauer M.U."/>
            <person name="Montooth K."/>
            <person name="Mount S.M."/>
            <person name="Mu X."/>
            <person name="Myers E."/>
            <person name="Negre B."/>
            <person name="Newfeld S."/>
            <person name="Nielsen R."/>
            <person name="Noor M.A."/>
            <person name="O'Grady P."/>
            <person name="Pachter L."/>
            <person name="Papaceit M."/>
            <person name="Parisi M.J."/>
            <person name="Parisi M."/>
            <person name="Parts L."/>
            <person name="Pedersen J.S."/>
            <person name="Pesole G."/>
            <person name="Phillippy A.M."/>
            <person name="Ponting C.P."/>
            <person name="Pop M."/>
            <person name="Porcelli D."/>
            <person name="Powell J.R."/>
            <person name="Prohaska S."/>
            <person name="Pruitt K."/>
            <person name="Puig M."/>
            <person name="Quesneville H."/>
            <person name="Ram K.R."/>
            <person name="Rand D."/>
            <person name="Rasmussen M.D."/>
            <person name="Reed L.K."/>
            <person name="Reenan R."/>
            <person name="Reily A."/>
            <person name="Remington K.A."/>
            <person name="Rieger T.T."/>
            <person name="Ritchie M.G."/>
            <person name="Robin C."/>
            <person name="Rogers Y.H."/>
            <person name="Rohde C."/>
            <person name="Rozas J."/>
            <person name="Rubenfield M.J."/>
            <person name="Ruiz A."/>
            <person name="Russo S."/>
            <person name="Salzberg S.L."/>
            <person name="Sanchez-Gracia A."/>
            <person name="Saranga D.J."/>
            <person name="Sato H."/>
            <person name="Schaeffer S.W."/>
            <person name="Schatz M.C."/>
            <person name="Schlenke T."/>
            <person name="Schwartz R."/>
            <person name="Segarra C."/>
            <person name="Singh R.S."/>
            <person name="Sirot L."/>
            <person name="Sirota M."/>
            <person name="Sisneros N.B."/>
            <person name="Smith C.D."/>
            <person name="Smith T.F."/>
            <person name="Spieth J."/>
            <person name="Stage D.E."/>
            <person name="Stark A."/>
            <person name="Stephan W."/>
            <person name="Strausberg R.L."/>
            <person name="Strempel S."/>
            <person name="Sturgill D."/>
            <person name="Sutton G."/>
            <person name="Sutton G.G."/>
            <person name="Tao W."/>
            <person name="Teichmann S."/>
            <person name="Tobari Y.N."/>
            <person name="Tomimura Y."/>
            <person name="Tsolas J.M."/>
            <person name="Valente V.L."/>
            <person name="Venter E."/>
            <person name="Venter J.C."/>
            <person name="Vicario S."/>
            <person name="Vieira F.G."/>
            <person name="Vilella A.J."/>
            <person name="Villasante A."/>
            <person name="Walenz B."/>
            <person name="Wang J."/>
            <person name="Wasserman M."/>
            <person name="Watts T."/>
            <person name="Wilson D."/>
            <person name="Wilson R.K."/>
            <person name="Wing R.A."/>
            <person name="Wolfner M.F."/>
            <person name="Wong A."/>
            <person name="Wong G.K."/>
            <person name="Wu C.I."/>
            <person name="Wu G."/>
            <person name="Yamamoto D."/>
            <person name="Yang H.P."/>
            <person name="Yang S.P."/>
            <person name="Yorke J.A."/>
            <person name="Yoshida K."/>
            <person name="Zdobnov E."/>
            <person name="Zhang P."/>
            <person name="Zhang Y."/>
            <person name="Zimin A.V."/>
            <person name="Baldwin J."/>
            <person name="Abdouelleil A."/>
            <person name="Abdulkadir J."/>
            <person name="Abebe A."/>
            <person name="Abera B."/>
            <person name="Abreu J."/>
            <person name="Acer S.C."/>
            <person name="Aftuck L."/>
            <person name="Alexander A."/>
            <person name="An P."/>
            <person name="Anderson E."/>
            <person name="Anderson S."/>
            <person name="Arachi H."/>
            <person name="Azer M."/>
            <person name="Bachantsang P."/>
            <person name="Barry A."/>
            <person name="Bayul T."/>
            <person name="Berlin A."/>
            <person name="Bessette D."/>
            <person name="Bloom T."/>
            <person name="Blye J."/>
            <person name="Boguslavskiy L."/>
            <person name="Bonnet C."/>
            <person name="Boukhgalter B."/>
            <person name="Bourzgui I."/>
            <person name="Brown A."/>
            <person name="Cahill P."/>
            <person name="Channer S."/>
            <person name="Cheshatsang Y."/>
            <person name="Chuda L."/>
            <person name="Citroen M."/>
            <person name="Collymore A."/>
            <person name="Cooke P."/>
            <person name="Costello M."/>
            <person name="D'Aco K."/>
            <person name="Daza R."/>
            <person name="De Haan G."/>
            <person name="DeGray S."/>
            <person name="DeMaso C."/>
            <person name="Dhargay N."/>
            <person name="Dooley K."/>
            <person name="Dooley E."/>
            <person name="Doricent M."/>
            <person name="Dorje P."/>
            <person name="Dorjee K."/>
            <person name="Dupes A."/>
            <person name="Elong R."/>
            <person name="Falk J."/>
            <person name="Farina A."/>
            <person name="Faro S."/>
            <person name="Ferguson D."/>
            <person name="Fisher S."/>
            <person name="Foley C.D."/>
            <person name="Franke A."/>
            <person name="Friedrich D."/>
            <person name="Gadbois L."/>
            <person name="Gearin G."/>
            <person name="Gearin C.R."/>
            <person name="Giannoukos G."/>
            <person name="Goode T."/>
            <person name="Graham J."/>
            <person name="Grandbois E."/>
            <person name="Grewal S."/>
            <person name="Gyaltsen K."/>
            <person name="Hafez N."/>
            <person name="Hagos B."/>
            <person name="Hall J."/>
            <person name="Henson C."/>
            <person name="Hollinger A."/>
            <person name="Honan T."/>
            <person name="Huard M.D."/>
            <person name="Hughes L."/>
            <person name="Hurhula B."/>
            <person name="Husby M.E."/>
            <person name="Kamat A."/>
            <person name="Kanga B."/>
            <person name="Kashin S."/>
            <person name="Khazanovich D."/>
            <person name="Kisner P."/>
            <person name="Lance K."/>
            <person name="Lara M."/>
            <person name="Lee W."/>
            <person name="Lennon N."/>
            <person name="Letendre F."/>
            <person name="LeVine R."/>
            <person name="Lipovsky A."/>
            <person name="Liu X."/>
            <person name="Liu J."/>
            <person name="Liu S."/>
            <person name="Lokyitsang T."/>
            <person name="Lokyitsang Y."/>
            <person name="Lubonja R."/>
            <person name="Lui A."/>
            <person name="MacDonald P."/>
            <person name="Magnisalis V."/>
            <person name="Maru K."/>
            <person name="Matthews C."/>
            <person name="McCusker W."/>
            <person name="McDonough S."/>
            <person name="Mehta T."/>
            <person name="Meldrim J."/>
            <person name="Meneus L."/>
            <person name="Mihai O."/>
            <person name="Mihalev A."/>
            <person name="Mihova T."/>
            <person name="Mittelman R."/>
            <person name="Mlenga V."/>
            <person name="Montmayeur A."/>
            <person name="Mulrain L."/>
            <person name="Navidi A."/>
            <person name="Naylor J."/>
            <person name="Negash T."/>
            <person name="Nguyen T."/>
            <person name="Nguyen N."/>
            <person name="Nicol R."/>
            <person name="Norbu C."/>
            <person name="Norbu N."/>
            <person name="Novod N."/>
            <person name="O'Neill B."/>
            <person name="Osman S."/>
            <person name="Markiewicz E."/>
            <person name="Oyono O.L."/>
            <person name="Patti C."/>
            <person name="Phunkhang P."/>
            <person name="Pierre F."/>
            <person name="Priest M."/>
            <person name="Raghuraman S."/>
            <person name="Rege F."/>
            <person name="Reyes R."/>
            <person name="Rise C."/>
            <person name="Rogov P."/>
            <person name="Ross K."/>
            <person name="Ryan E."/>
            <person name="Settipalli S."/>
            <person name="Shea T."/>
            <person name="Sherpa N."/>
            <person name="Shi L."/>
            <person name="Shih D."/>
            <person name="Sparrow T."/>
            <person name="Spaulding J."/>
            <person name="Stalker J."/>
            <person name="Stange-Thomann N."/>
            <person name="Stavropoulos S."/>
            <person name="Stone C."/>
            <person name="Strader C."/>
            <person name="Tesfaye S."/>
            <person name="Thomson T."/>
            <person name="Thoulutsang Y."/>
            <person name="Thoulutsang D."/>
            <person name="Topham K."/>
            <person name="Topping I."/>
            <person name="Tsamla T."/>
            <person name="Vassiliev H."/>
            <person name="Vo A."/>
            <person name="Wangchuk T."/>
            <person name="Wangdi T."/>
            <person name="Weiand M."/>
            <person name="Wilkinson J."/>
            <person name="Wilson A."/>
            <person name="Yadav S."/>
            <person name="Young G."/>
            <person name="Yu Q."/>
            <person name="Zembek L."/>
            <person name="Zhong D."/>
            <person name="Zimmer A."/>
            <person name="Zwirko Z."/>
            <person name="Jaffe D.B."/>
            <person name="Alvarez P."/>
            <person name="Brockman W."/>
            <person name="Butler J."/>
            <person name="Chin C."/>
            <person name="Gnerre S."/>
            <person name="Grabherr M."/>
            <person name="Kleber M."/>
            <person name="Mauceli E."/>
            <person name="MacCallum I."/>
        </authorList>
    </citation>
    <scope>NUCLEOTIDE SEQUENCE [LARGE SCALE GENOMIC DNA]</scope>
    <source>
        <strain evidence="4">Tucson 14030-0811.24</strain>
    </source>
</reference>
<sequence length="77" mass="8934">VGSDEDELSELKSDMTEYLLSKFDMDRDGCISADEYRRIVKSHPPMMEFMGEIFPGTEYLVRAAYCMNILSYVDKLH</sequence>
<accession>A0A0Q9WUC4</accession>
<evidence type="ECO:0000313" key="3">
    <source>
        <dbReference type="EMBL" id="KRF99774.1"/>
    </source>
</evidence>
<organism evidence="3 4">
    <name type="scientific">Drosophila willistoni</name>
    <name type="common">Fruit fly</name>
    <dbReference type="NCBI Taxonomy" id="7260"/>
    <lineage>
        <taxon>Eukaryota</taxon>
        <taxon>Metazoa</taxon>
        <taxon>Ecdysozoa</taxon>
        <taxon>Arthropoda</taxon>
        <taxon>Hexapoda</taxon>
        <taxon>Insecta</taxon>
        <taxon>Pterygota</taxon>
        <taxon>Neoptera</taxon>
        <taxon>Endopterygota</taxon>
        <taxon>Diptera</taxon>
        <taxon>Brachycera</taxon>
        <taxon>Muscomorpha</taxon>
        <taxon>Ephydroidea</taxon>
        <taxon>Drosophilidae</taxon>
        <taxon>Drosophila</taxon>
        <taxon>Sophophora</taxon>
    </lineage>
</organism>
<dbReference type="OrthoDB" id="191686at2759"/>
<dbReference type="PROSITE" id="PS00018">
    <property type="entry name" value="EF_HAND_1"/>
    <property type="match status" value="1"/>
</dbReference>
<dbReference type="PROSITE" id="PS50222">
    <property type="entry name" value="EF_HAND_2"/>
    <property type="match status" value="1"/>
</dbReference>
<evidence type="ECO:0000256" key="1">
    <source>
        <dbReference type="ARBA" id="ARBA00022837"/>
    </source>
</evidence>
<dbReference type="STRING" id="7260.A0A0Q9WUC4"/>
<dbReference type="SUPFAM" id="SSF47473">
    <property type="entry name" value="EF-hand"/>
    <property type="match status" value="1"/>
</dbReference>
<dbReference type="InParanoid" id="A0A0Q9WUC4"/>
<dbReference type="Gene3D" id="1.10.238.10">
    <property type="entry name" value="EF-hand"/>
    <property type="match status" value="1"/>
</dbReference>
<dbReference type="InterPro" id="IPR018247">
    <property type="entry name" value="EF_Hand_1_Ca_BS"/>
</dbReference>
<name>A0A0Q9WUC4_DROWI</name>
<feature type="non-terminal residue" evidence="3">
    <location>
        <position position="1"/>
    </location>
</feature>
<gene>
    <name evidence="3" type="primary">Dwil\GK22790</name>
    <name evidence="3" type="ORF">Dwil_GK22790</name>
</gene>
<protein>
    <recommendedName>
        <fullName evidence="2">EF-hand domain-containing protein</fullName>
    </recommendedName>
</protein>
<dbReference type="AlphaFoldDB" id="A0A0Q9WUC4"/>
<keyword evidence="1" id="KW-0106">Calcium</keyword>
<dbReference type="EMBL" id="CH964251">
    <property type="protein sequence ID" value="KRF99774.1"/>
    <property type="molecule type" value="Genomic_DNA"/>
</dbReference>
<dbReference type="KEGG" id="dwi:6649669"/>
<dbReference type="InterPro" id="IPR002048">
    <property type="entry name" value="EF_hand_dom"/>
</dbReference>
<evidence type="ECO:0000313" key="4">
    <source>
        <dbReference type="Proteomes" id="UP000007798"/>
    </source>
</evidence>
<dbReference type="GO" id="GO:0005509">
    <property type="term" value="F:calcium ion binding"/>
    <property type="evidence" value="ECO:0007669"/>
    <property type="project" value="InterPro"/>
</dbReference>
<keyword evidence="4" id="KW-1185">Reference proteome</keyword>
<feature type="domain" description="EF-hand" evidence="2">
    <location>
        <begin position="11"/>
        <end position="46"/>
    </location>
</feature>
<proteinExistence type="predicted"/>
<dbReference type="Proteomes" id="UP000007798">
    <property type="component" value="Unassembled WGS sequence"/>
</dbReference>
<dbReference type="eggNOG" id="KOG0034">
    <property type="taxonomic scope" value="Eukaryota"/>
</dbReference>
<dbReference type="InterPro" id="IPR011992">
    <property type="entry name" value="EF-hand-dom_pair"/>
</dbReference>